<protein>
    <submittedName>
        <fullName evidence="3">Bivalent Mical/EHBP Rab binding domain</fullName>
    </submittedName>
</protein>
<feature type="domain" description="BMERB" evidence="2">
    <location>
        <begin position="1077"/>
        <end position="1229"/>
    </location>
</feature>
<name>A0AAW1MFY5_POPJA</name>
<evidence type="ECO:0000256" key="1">
    <source>
        <dbReference type="SAM" id="MobiDB-lite"/>
    </source>
</evidence>
<feature type="compositionally biased region" description="Polar residues" evidence="1">
    <location>
        <begin position="743"/>
        <end position="752"/>
    </location>
</feature>
<dbReference type="PANTHER" id="PTHR23167:SF54">
    <property type="entry name" value="[F-ACTIN]-MONOOXYGENASE MICAL"/>
    <property type="match status" value="1"/>
</dbReference>
<feature type="compositionally biased region" description="Basic and acidic residues" evidence="1">
    <location>
        <begin position="35"/>
        <end position="57"/>
    </location>
</feature>
<dbReference type="PANTHER" id="PTHR23167">
    <property type="entry name" value="CALPONIN HOMOLOGY DOMAIN-CONTAINING PROTEIN DDB_G0272472-RELATED"/>
    <property type="match status" value="1"/>
</dbReference>
<evidence type="ECO:0000313" key="3">
    <source>
        <dbReference type="EMBL" id="KAK9746576.1"/>
    </source>
</evidence>
<feature type="compositionally biased region" description="Basic and acidic residues" evidence="1">
    <location>
        <begin position="612"/>
        <end position="628"/>
    </location>
</feature>
<dbReference type="Proteomes" id="UP001458880">
    <property type="component" value="Unassembled WGS sequence"/>
</dbReference>
<dbReference type="Pfam" id="PF12130">
    <property type="entry name" value="bMERB_dom"/>
    <property type="match status" value="1"/>
</dbReference>
<dbReference type="InterPro" id="IPR022735">
    <property type="entry name" value="bMERB_dom"/>
</dbReference>
<feature type="compositionally biased region" description="Acidic residues" evidence="1">
    <location>
        <begin position="301"/>
        <end position="313"/>
    </location>
</feature>
<feature type="region of interest" description="Disordered" evidence="1">
    <location>
        <begin position="1056"/>
        <end position="1088"/>
    </location>
</feature>
<sequence>MVKPEDRFLRYHLRIVERNSKFSDGDLDGFRVCSRRSDADARDAEEDFRRFRDENPRKLPPPPPTAAAAAAAKEGTGEVAKEGTGNAKDIELKFTPLITSSTPLIRKQHPAPSSLFGRGSQEGYALNRTQSTGGIATKVSLELKKKYLLGETQQSGGIQKSGSASTLDSKFKSFHTNISDCQKLLKPSAEISASMQAFCNKLSERTSPLSPTFGLIMNKEKSSPNLHLPDLPEASNKSEVAEIPKCASAGSIPEIIEAKIVNESEGRPRSPVHEMKIIVPVIDWFKMKQKRDFVDSLSSDSDSDEDEEEEDEEVMIKKQVITNIPRLEINGDSGAVIKDNEDGGDMAFDSLNSINYDTNPRNSLSDVHKSITSEKKTLNQPKTLPELGSEFHSALHAKLIDDNRDSSGRSSPTAVLTETELDDFEDVEYELISDIQGLNCSTNEDAEAAVKKPETTGIVECVNILNLNIDNIEFMDTGTEETSSDDNQALKNNGYIQFHNEEDFQDSLSPVLDVVETVNPLIETSQVVEIKENKQDIKLVCDNHDDDSILNVETGTTTEENTCSDSTVKNITEKLINETDEFEEHCQRLQSKIEFSNVKDSLDIKRTRRKSKPDIAKPDLIQEEKEKSITITPTNPEPPAVVAKLTKKEEIEKERSMNQKLVQEMVMNKMRAQNKSLERKRRIRTSFSPIRPFELSKSATIDLSDQNKDLNLTMTPDVLLSTITSPLQKSQSAILTDMETNLPDVSNPFQTPKNPPPSQRAENEEARRTAEKFKQDARARCRLLSDEELGLSPEDKLIKLRQKAAQKKNRDSANIDVHILDSIESLVINTDRRNSLLYSNDTLKRNTSFRRSKSGDASTTNNSELVSKLSIKSATPTRTKSVSEIRFSHTYSTIDLNNDNNNVDICKSDPSLLTQNKKQHQKKPKDRERRKSITKMIAELFTKKKDTTPHTSLTPSKSFLSRISPKSKNKSKSWYALDLGNIEKIEDSAILKRNSISEINLSNRQDSDGNVSPPPIPPLPANYVRRYSLRDESSDAENEFRHEVGSCEALDHSEANLGSLSNCPSKKLSRSSRRTARQAQLKRHRTAQEIQRKLEETEVKARDLEFRGVQVEKALRGEANGSFVDETKEESDLLKEWFDLMRDRTELRRYEKELMVRAQELELEDRHARLQHELRERLDNNEPKSKEEMEVEGDIIKEMMEIVAKRDSLITLLEEDRLRYFEEDKDFEEQILAKGIQLTPLVKTTVSEK</sequence>
<reference evidence="3 4" key="1">
    <citation type="journal article" date="2024" name="BMC Genomics">
        <title>De novo assembly and annotation of Popillia japonica's genome with initial clues to its potential as an invasive pest.</title>
        <authorList>
            <person name="Cucini C."/>
            <person name="Boschi S."/>
            <person name="Funari R."/>
            <person name="Cardaioli E."/>
            <person name="Iannotti N."/>
            <person name="Marturano G."/>
            <person name="Paoli F."/>
            <person name="Bruttini M."/>
            <person name="Carapelli A."/>
            <person name="Frati F."/>
            <person name="Nardi F."/>
        </authorList>
    </citation>
    <scope>NUCLEOTIDE SEQUENCE [LARGE SCALE GENOMIC DNA]</scope>
    <source>
        <strain evidence="3">DMR45628</strain>
    </source>
</reference>
<gene>
    <name evidence="3" type="ORF">QE152_g6049</name>
</gene>
<feature type="region of interest" description="Disordered" evidence="1">
    <location>
        <begin position="943"/>
        <end position="964"/>
    </location>
</feature>
<dbReference type="SMART" id="SM01203">
    <property type="entry name" value="DUF3585"/>
    <property type="match status" value="1"/>
</dbReference>
<feature type="region of interest" description="Disordered" evidence="1">
    <location>
        <begin position="35"/>
        <end position="68"/>
    </location>
</feature>
<evidence type="ECO:0000313" key="4">
    <source>
        <dbReference type="Proteomes" id="UP001458880"/>
    </source>
</evidence>
<keyword evidence="4" id="KW-1185">Reference proteome</keyword>
<feature type="region of interest" description="Disordered" evidence="1">
    <location>
        <begin position="295"/>
        <end position="314"/>
    </location>
</feature>
<feature type="compositionally biased region" description="Polar residues" evidence="1">
    <location>
        <begin position="1001"/>
        <end position="1010"/>
    </location>
</feature>
<dbReference type="PROSITE" id="PS51848">
    <property type="entry name" value="BMERB"/>
    <property type="match status" value="1"/>
</dbReference>
<feature type="region of interest" description="Disordered" evidence="1">
    <location>
        <begin position="741"/>
        <end position="765"/>
    </location>
</feature>
<accession>A0AAW1MFY5</accession>
<feature type="region of interest" description="Disordered" evidence="1">
    <location>
        <begin position="604"/>
        <end position="639"/>
    </location>
</feature>
<feature type="region of interest" description="Disordered" evidence="1">
    <location>
        <begin position="908"/>
        <end position="931"/>
    </location>
</feature>
<comment type="caution">
    <text evidence="3">The sequence shown here is derived from an EMBL/GenBank/DDBJ whole genome shotgun (WGS) entry which is preliminary data.</text>
</comment>
<feature type="region of interest" description="Disordered" evidence="1">
    <location>
        <begin position="1001"/>
        <end position="1022"/>
    </location>
</feature>
<feature type="compositionally biased region" description="Basic residues" evidence="1">
    <location>
        <begin position="1067"/>
        <end position="1085"/>
    </location>
</feature>
<dbReference type="EMBL" id="JASPKY010000039">
    <property type="protein sequence ID" value="KAK9746576.1"/>
    <property type="molecule type" value="Genomic_DNA"/>
</dbReference>
<evidence type="ECO:0000259" key="2">
    <source>
        <dbReference type="PROSITE" id="PS51848"/>
    </source>
</evidence>
<dbReference type="InterPro" id="IPR050540">
    <property type="entry name" value="F-actin_Monoox_Mical"/>
</dbReference>
<dbReference type="AlphaFoldDB" id="A0AAW1MFY5"/>
<organism evidence="3 4">
    <name type="scientific">Popillia japonica</name>
    <name type="common">Japanese beetle</name>
    <dbReference type="NCBI Taxonomy" id="7064"/>
    <lineage>
        <taxon>Eukaryota</taxon>
        <taxon>Metazoa</taxon>
        <taxon>Ecdysozoa</taxon>
        <taxon>Arthropoda</taxon>
        <taxon>Hexapoda</taxon>
        <taxon>Insecta</taxon>
        <taxon>Pterygota</taxon>
        <taxon>Neoptera</taxon>
        <taxon>Endopterygota</taxon>
        <taxon>Coleoptera</taxon>
        <taxon>Polyphaga</taxon>
        <taxon>Scarabaeiformia</taxon>
        <taxon>Scarabaeidae</taxon>
        <taxon>Rutelinae</taxon>
        <taxon>Popillia</taxon>
    </lineage>
</organism>
<proteinExistence type="predicted"/>
<feature type="compositionally biased region" description="Polar residues" evidence="1">
    <location>
        <begin position="949"/>
        <end position="964"/>
    </location>
</feature>